<comment type="subcellular location">
    <subcellularLocation>
        <location evidence="1">Nucleus</location>
    </subcellularLocation>
</comment>
<dbReference type="SUPFAM" id="SSF53098">
    <property type="entry name" value="Ribonuclease H-like"/>
    <property type="match status" value="1"/>
</dbReference>
<evidence type="ECO:0000256" key="6">
    <source>
        <dbReference type="ARBA" id="ARBA00023242"/>
    </source>
</evidence>
<organism evidence="10 11">
    <name type="scientific">Glycine soja</name>
    <name type="common">Wild soybean</name>
    <dbReference type="NCBI Taxonomy" id="3848"/>
    <lineage>
        <taxon>Eukaryota</taxon>
        <taxon>Viridiplantae</taxon>
        <taxon>Streptophyta</taxon>
        <taxon>Embryophyta</taxon>
        <taxon>Tracheophyta</taxon>
        <taxon>Spermatophyta</taxon>
        <taxon>Magnoliopsida</taxon>
        <taxon>eudicotyledons</taxon>
        <taxon>Gunneridae</taxon>
        <taxon>Pentapetalae</taxon>
        <taxon>rosids</taxon>
        <taxon>fabids</taxon>
        <taxon>Fabales</taxon>
        <taxon>Fabaceae</taxon>
        <taxon>Papilionoideae</taxon>
        <taxon>50 kb inversion clade</taxon>
        <taxon>NPAAA clade</taxon>
        <taxon>indigoferoid/millettioid clade</taxon>
        <taxon>Phaseoleae</taxon>
        <taxon>Glycine</taxon>
        <taxon>Glycine subgen. Soja</taxon>
    </lineage>
</organism>
<dbReference type="InterPro" id="IPR007021">
    <property type="entry name" value="DUF659"/>
</dbReference>
<keyword evidence="3 7" id="KW-0863">Zinc-finger</keyword>
<dbReference type="Proteomes" id="UP000289340">
    <property type="component" value="Chromosome 4"/>
</dbReference>
<feature type="region of interest" description="Disordered" evidence="8">
    <location>
        <begin position="1"/>
        <end position="39"/>
    </location>
</feature>
<dbReference type="GO" id="GO:0003677">
    <property type="term" value="F:DNA binding"/>
    <property type="evidence" value="ECO:0007669"/>
    <property type="project" value="UniProtKB-KW"/>
</dbReference>
<keyword evidence="11" id="KW-1185">Reference proteome</keyword>
<evidence type="ECO:0000256" key="5">
    <source>
        <dbReference type="ARBA" id="ARBA00023125"/>
    </source>
</evidence>
<dbReference type="PANTHER" id="PTHR32166">
    <property type="entry name" value="OSJNBA0013A04.12 PROTEIN"/>
    <property type="match status" value="1"/>
</dbReference>
<dbReference type="EMBL" id="QZWG01000004">
    <property type="protein sequence ID" value="RZC16341.1"/>
    <property type="molecule type" value="Genomic_DNA"/>
</dbReference>
<evidence type="ECO:0000313" key="10">
    <source>
        <dbReference type="EMBL" id="RZC16341.1"/>
    </source>
</evidence>
<feature type="compositionally biased region" description="Low complexity" evidence="8">
    <location>
        <begin position="1"/>
        <end position="20"/>
    </location>
</feature>
<gene>
    <name evidence="10" type="ORF">D0Y65_009556</name>
</gene>
<protein>
    <recommendedName>
        <fullName evidence="9">BED-type domain-containing protein</fullName>
    </recommendedName>
</protein>
<keyword evidence="5" id="KW-0238">DNA-binding</keyword>
<comment type="caution">
    <text evidence="10">The sequence shown here is derived from an EMBL/GenBank/DDBJ whole genome shotgun (WGS) entry which is preliminary data.</text>
</comment>
<keyword evidence="6" id="KW-0539">Nucleus</keyword>
<evidence type="ECO:0000256" key="8">
    <source>
        <dbReference type="SAM" id="MobiDB-lite"/>
    </source>
</evidence>
<dbReference type="Pfam" id="PF02892">
    <property type="entry name" value="zf-BED"/>
    <property type="match status" value="1"/>
</dbReference>
<dbReference type="GO" id="GO:0008270">
    <property type="term" value="F:zinc ion binding"/>
    <property type="evidence" value="ECO:0007669"/>
    <property type="project" value="UniProtKB-KW"/>
</dbReference>
<reference evidence="10 11" key="1">
    <citation type="submission" date="2018-09" db="EMBL/GenBank/DDBJ databases">
        <title>A high-quality reference genome of wild soybean provides a powerful tool to mine soybean genomes.</title>
        <authorList>
            <person name="Xie M."/>
            <person name="Chung C.Y.L."/>
            <person name="Li M.-W."/>
            <person name="Wong F.-L."/>
            <person name="Chan T.-F."/>
            <person name="Lam H.-M."/>
        </authorList>
    </citation>
    <scope>NUCLEOTIDE SEQUENCE [LARGE SCALE GENOMIC DNA]</scope>
    <source>
        <strain evidence="11">cv. W05</strain>
        <tissue evidence="10">Hypocotyl of etiolated seedlings</tissue>
    </source>
</reference>
<evidence type="ECO:0000256" key="4">
    <source>
        <dbReference type="ARBA" id="ARBA00022833"/>
    </source>
</evidence>
<name>A0A445KZH0_GLYSO</name>
<proteinExistence type="predicted"/>
<dbReference type="PANTHER" id="PTHR32166:SF122">
    <property type="entry name" value="OS09G0499600 PROTEIN"/>
    <property type="match status" value="1"/>
</dbReference>
<sequence length="736" mass="83808">MSGSGSNSSGGDTTAGSSSSVARSKYKNAPGNRTDIGWKHGIDVDGNGKKVKCKYCSKIVSGGVFRFKHHLAGTREDFEPCATVRDEINLLMMKIVAESKATKEKKRRLNSIYEDEESVGGGGGAEATNLQGQRGFGSKGKKSSASSGSGNVQATLNQLMKKKEKPLVDAQVAEFFYTSAIPFNAIKNLAFLNMCEMIGKYGPGYRPPSYHDVREKLLKQAVQKTDDSLQEFRKEWKRTSCSIMSDGWTDKKKGVRFMLDDVVKFVGEENVVQVITDNVANFKAPGELLMHTRSHLYWTPCVAHCIDLILEDLEKHLKVHEVTIKKGRKITTYIYGRTMLISMLKKYTNGKDLVRPGMTIFATAYLTLACLHEMKASLMRLFSFEEWKKSKFGTSQEGRKVEDSVLDCRFWKNVSICLKATAPLMVVLRLVDFEQQPPMGFIYVEMDRAKERIKSNFNNVKKNYEPVWEIIDKRWENQLYRPLHATAYYLDPQLHFEDDFRKDNGEVKEGLFICMMRLVKDVGVKNKINGQLLEFHFAKGLFSMENAINSRKTMPPAEWWDMFGDGCPELKWFAIRALSLTCSFYGCEHNWSSFEMVHTKRRNRLHQKKMNDLIYVMYNLKLKSRKTRKTITLPFKDMESDDEWITEERDDIFDEDNLQVDQEQPLGESGCESNIDLVGGSLIDPTLDAFDIDNSVLNDNVEDHFSTEEELEDDGDEDDGGGGDIGDDFIKRLMDI</sequence>
<accession>A0A445KZH0</accession>
<evidence type="ECO:0000256" key="7">
    <source>
        <dbReference type="PROSITE-ProRule" id="PRU00027"/>
    </source>
</evidence>
<feature type="compositionally biased region" description="Acidic residues" evidence="8">
    <location>
        <begin position="708"/>
        <end position="727"/>
    </location>
</feature>
<dbReference type="AlphaFoldDB" id="A0A445KZH0"/>
<dbReference type="GO" id="GO:0005634">
    <property type="term" value="C:nucleus"/>
    <property type="evidence" value="ECO:0007669"/>
    <property type="project" value="UniProtKB-SubCell"/>
</dbReference>
<dbReference type="InterPro" id="IPR003656">
    <property type="entry name" value="Znf_BED"/>
</dbReference>
<evidence type="ECO:0000259" key="9">
    <source>
        <dbReference type="PROSITE" id="PS50808"/>
    </source>
</evidence>
<feature type="region of interest" description="Disordered" evidence="8">
    <location>
        <begin position="115"/>
        <end position="151"/>
    </location>
</feature>
<dbReference type="PROSITE" id="PS50808">
    <property type="entry name" value="ZF_BED"/>
    <property type="match status" value="1"/>
</dbReference>
<feature type="region of interest" description="Disordered" evidence="8">
    <location>
        <begin position="705"/>
        <end position="727"/>
    </location>
</feature>
<evidence type="ECO:0000256" key="3">
    <source>
        <dbReference type="ARBA" id="ARBA00022771"/>
    </source>
</evidence>
<keyword evidence="4" id="KW-0862">Zinc</keyword>
<evidence type="ECO:0000256" key="1">
    <source>
        <dbReference type="ARBA" id="ARBA00004123"/>
    </source>
</evidence>
<evidence type="ECO:0000256" key="2">
    <source>
        <dbReference type="ARBA" id="ARBA00022723"/>
    </source>
</evidence>
<dbReference type="Pfam" id="PF05699">
    <property type="entry name" value="Dimer_Tnp_hAT"/>
    <property type="match status" value="1"/>
</dbReference>
<keyword evidence="2" id="KW-0479">Metal-binding</keyword>
<dbReference type="InterPro" id="IPR012337">
    <property type="entry name" value="RNaseH-like_sf"/>
</dbReference>
<feature type="domain" description="BED-type" evidence="9">
    <location>
        <begin position="32"/>
        <end position="88"/>
    </location>
</feature>
<dbReference type="GO" id="GO:0046983">
    <property type="term" value="F:protein dimerization activity"/>
    <property type="evidence" value="ECO:0007669"/>
    <property type="project" value="InterPro"/>
</dbReference>
<dbReference type="Pfam" id="PF04937">
    <property type="entry name" value="DUF659"/>
    <property type="match status" value="2"/>
</dbReference>
<evidence type="ECO:0000313" key="11">
    <source>
        <dbReference type="Proteomes" id="UP000289340"/>
    </source>
</evidence>
<dbReference type="InterPro" id="IPR008906">
    <property type="entry name" value="HATC_C_dom"/>
</dbReference>